<sequence>MNAAETLAEYAESLPLVDHHVHGALRKAPDRAEFEELLTERAGGNGFDTQLGFAVRRWCAPLLGLEPSADAEAYLAARVALGETEVARRLLAAAGTDTLLIDTGFAAAGLLGIEEMAALTGQRVAEVLRLEALAEDLLAEDPSPSDFLDRFPAALAETDAIAFKSVMAYRSGFDVPAERPSRAALLAALDRYAAAGAGRLTDPVLLRQLQWWAIDAGRPLQLHCGYGDADLDLRLADPLLLTPWLRAVEGSGVPIMLLHNYPYHRQAGYLAEVFGSVYFDVGLAITHSGAASRAVIAESLEVAPFGKQLYSSDAFGLPELHLLGARLWRRGMAAVLAGFVDAGEWELADARRVLALIGRENAVAVYGL</sequence>
<reference evidence="2 3" key="1">
    <citation type="submission" date="2020-07" db="EMBL/GenBank/DDBJ databases">
        <title>Sequencing the genomes of 1000 actinobacteria strains.</title>
        <authorList>
            <person name="Klenk H.-P."/>
        </authorList>
    </citation>
    <scope>NUCLEOTIDE SEQUENCE [LARGE SCALE GENOMIC DNA]</scope>
    <source>
        <strain evidence="2 3">DSM 103164</strain>
    </source>
</reference>
<dbReference type="PANTHER" id="PTHR43383">
    <property type="entry name" value="NODULIN 6"/>
    <property type="match status" value="1"/>
</dbReference>
<dbReference type="GO" id="GO:0016787">
    <property type="term" value="F:hydrolase activity"/>
    <property type="evidence" value="ECO:0007669"/>
    <property type="project" value="InterPro"/>
</dbReference>
<dbReference type="Proteomes" id="UP000527616">
    <property type="component" value="Unassembled WGS sequence"/>
</dbReference>
<evidence type="ECO:0000313" key="3">
    <source>
        <dbReference type="Proteomes" id="UP000527616"/>
    </source>
</evidence>
<dbReference type="AlphaFoldDB" id="A0A7Z0IKW0"/>
<accession>A0A7Z0IKW0</accession>
<feature type="domain" description="Amidohydrolase-related" evidence="1">
    <location>
        <begin position="191"/>
        <end position="368"/>
    </location>
</feature>
<evidence type="ECO:0000259" key="1">
    <source>
        <dbReference type="Pfam" id="PF04909"/>
    </source>
</evidence>
<dbReference type="Pfam" id="PF04909">
    <property type="entry name" value="Amidohydro_2"/>
    <property type="match status" value="1"/>
</dbReference>
<organism evidence="2 3">
    <name type="scientific">Naumannella cuiyingiana</name>
    <dbReference type="NCBI Taxonomy" id="1347891"/>
    <lineage>
        <taxon>Bacteria</taxon>
        <taxon>Bacillati</taxon>
        <taxon>Actinomycetota</taxon>
        <taxon>Actinomycetes</taxon>
        <taxon>Propionibacteriales</taxon>
        <taxon>Propionibacteriaceae</taxon>
        <taxon>Naumannella</taxon>
    </lineage>
</organism>
<protein>
    <recommendedName>
        <fullName evidence="1">Amidohydrolase-related domain-containing protein</fullName>
    </recommendedName>
</protein>
<proteinExistence type="predicted"/>
<evidence type="ECO:0000313" key="2">
    <source>
        <dbReference type="EMBL" id="NYI70941.1"/>
    </source>
</evidence>
<dbReference type="EMBL" id="JACBZS010000001">
    <property type="protein sequence ID" value="NYI70941.1"/>
    <property type="molecule type" value="Genomic_DNA"/>
</dbReference>
<keyword evidence="3" id="KW-1185">Reference proteome</keyword>
<name>A0A7Z0IKW0_9ACTN</name>
<dbReference type="RefSeq" id="WP_179444834.1">
    <property type="nucleotide sequence ID" value="NZ_JACBZS010000001.1"/>
</dbReference>
<gene>
    <name evidence="2" type="ORF">GGQ54_001501</name>
</gene>
<comment type="caution">
    <text evidence="2">The sequence shown here is derived from an EMBL/GenBank/DDBJ whole genome shotgun (WGS) entry which is preliminary data.</text>
</comment>
<dbReference type="InterPro" id="IPR006680">
    <property type="entry name" value="Amidohydro-rel"/>
</dbReference>
<dbReference type="Gene3D" id="3.20.20.140">
    <property type="entry name" value="Metal-dependent hydrolases"/>
    <property type="match status" value="1"/>
</dbReference>
<dbReference type="SUPFAM" id="SSF51556">
    <property type="entry name" value="Metallo-dependent hydrolases"/>
    <property type="match status" value="1"/>
</dbReference>
<dbReference type="PANTHER" id="PTHR43383:SF2">
    <property type="entry name" value="AMIDOHYDROLASE 2 FAMILY PROTEIN"/>
    <property type="match status" value="1"/>
</dbReference>
<dbReference type="InterPro" id="IPR032466">
    <property type="entry name" value="Metal_Hydrolase"/>
</dbReference>